<feature type="region of interest" description="Disordered" evidence="5">
    <location>
        <begin position="1"/>
        <end position="56"/>
    </location>
</feature>
<comment type="caution">
    <text evidence="7">The sequence shown here is derived from an EMBL/GenBank/DDBJ whole genome shotgun (WGS) entry which is preliminary data.</text>
</comment>
<dbReference type="SUPFAM" id="SSF56672">
    <property type="entry name" value="DNA/RNA polymerases"/>
    <property type="match status" value="1"/>
</dbReference>
<evidence type="ECO:0000256" key="3">
    <source>
        <dbReference type="ARBA" id="ARBA00022801"/>
    </source>
</evidence>
<organism evidence="7 8">
    <name type="scientific">Mytilus edulis</name>
    <name type="common">Blue mussel</name>
    <dbReference type="NCBI Taxonomy" id="6550"/>
    <lineage>
        <taxon>Eukaryota</taxon>
        <taxon>Metazoa</taxon>
        <taxon>Spiralia</taxon>
        <taxon>Lophotrochozoa</taxon>
        <taxon>Mollusca</taxon>
        <taxon>Bivalvia</taxon>
        <taxon>Autobranchia</taxon>
        <taxon>Pteriomorphia</taxon>
        <taxon>Mytilida</taxon>
        <taxon>Mytiloidea</taxon>
        <taxon>Mytilidae</taxon>
        <taxon>Mytilinae</taxon>
        <taxon>Mytilus</taxon>
    </lineage>
</organism>
<dbReference type="InterPro" id="IPR029058">
    <property type="entry name" value="AB_hydrolase_fold"/>
</dbReference>
<feature type="compositionally biased region" description="Polar residues" evidence="5">
    <location>
        <begin position="1610"/>
        <end position="1627"/>
    </location>
</feature>
<sequence>MNRKKDGKKGQKRRNSKPENDSSEKPSKKQQSSTHDSKHENVNKPKKSLKNKTVDKLQTVNMSTYIPNIDSPILPGRSNIPQYTTQQMSTPNFTSPTGYYPYGPQPIPNIQPVMHSTMNMGHDTNIKIDNLDRKVEEMLTKLSMLDSFGEKIDKFERSMQTFSSNVGKITDRVGDIEKSLDFINSQFEGNRSDLSEMKSEVTAIRSENNKVAENMQKVQNNLDELQEKHLDLQIRSMRENLVFTGIPMTTENEEKIDFHRAHRFGQLNERKNRDGTTFKTKPIVCRFKSFKDREIVRKSATNLKGTTFGVSEQFPKEINERRKLLWPYYKEARKQNKTALIKRDRLFIDGKEIKPVPSDIAENTTRREENTTRREFQSQGARPKTRRRNRRDDITSDETAKTKLDDIDIIDCENFIFKYKNRKKISNYKSGGIAIGYKKYLEHYITVIESECPFVFWFSVKKEIFDFQENVIFGITYIPPENTNYASDEAFSEIEFEFQNFSKNNDYMCLLGDFNSRTATLKDFHEIEDTDDTQFNDISDINVFSDICILDDMNISRCRKNPDTIVNKYGRKLIEFCKNNNMFILNGRFGKDSIGRMTCKNKSVVDYIICTCNVLENILDFEVQEFCRLFSDVHSPLSLTLSCKNKKHSDLETNNFTPKIGKWKCEKTLDFRDNLDGEMIEKLFFKIQSLHNAKENAQKPEVDEVVFDLCNILLKSAETTFGLTSNKAHRHSKKQWFDLKCLKAKKEFRKSKRLCKKYGSNIFKERLRVSELSYKKTMDNAIVRFNTDFRNKMKNMRTKNPKEFWKLFHGNRQRDISKIPLQTLVDFFKDLNTNKDHSDDFVITNEINSDEKLEFDGNSQPVVHPPRKVPIAIKDQLQTELNRLCDMNIITPVTKPTPLVSSLVTMEKRNQLRCCRCKNLFCHVQLDDVSSYLSIFDTLFGSYRWLRSPFGITLSPEEYQHRQDQAVEGEWIPLTAIYMALICLAFTADDKTETTRVKTPSGPINGFKTQNKNTGMNLHEFRGIPFGKPPVGPLRFKKPEPVDKWTDVLDATEYGAGCPQTVYIPDLAPRKMSEDCLFLNVYVPGSLDVSRKLPVMVWIYGGGLMAGFSSQYDGGWIATQGNVIVITISYRVDILGFFTLDHPAALGNYGLWDQKLALQWVHDNIASFGGNPDSVTLFGESAGGLSASFQSLIPSNQGLVHRIIAQSGVVNRMSIMTKKLINDRTIELAQKTSCPINDMYKFVNCLRDKDYSELLEATNIGSFMAQDRIESYQLPYFAVVDGELFHDHPISSLDDKSTEVAQFFKSLDFITGYTSNEGLVLYFMILPKMQEIFEFNVTEGIPVKFICEGMVAPFVELFYKNDTDVKQKMCSFYTTESSKDEQSMRANHLLGDIIFNHPAMEMLSYHTRLGGKSYQYLFSKEKHIEWGSASFPEWATGSSHGEDLQFMFDMHTVMPSLNETKFTPEEKDLSDKIIQYWTSFAKTGEPYGGVGAIQWKPFDLTSRYYLDLDTPLALRSNLSPKMVEFWSKEIPPIGLEHKTHRGENDREGVRLKRKSSHEDVSITDEDELLSEKLRSVSAAGKRKHESTKSKASASGGANTSSVKGKKPAKVNTNTETQNPGPSTSANIDNHDAIMTMLVSIQEGQKRQSDDIRSLKDRVQDIEEYDEGNNYDDNYDEGEENPHDDGENVDNESEPPAKKQNKDDNRFSSMSKRCKVQEICDVKIDEVLANNVNELFRNGMNEEQYSDLTKDENNARPENCEGLSVQNLIKRTMFTFTTTIYMALIGLAFTAGDKIETARVNSPSGPIDGLKTQNKHTGMNLHEFRGIPFGKPPVGPLRFKKPEPVDKWIDVLDATEFGAGCPQTVSEYTPDFAPRKMSEDCLFLNVYVPGSLDENRKLSVMVWIYGGGFTAGFSSQYDGGWIATQGNVIVITINYRVDILGFLTLDHPAALGNYGLWDQKLALQWVHDNIESFGGNPDSVTLFGESAGGWSVSFQSLIPSNQGLFHRIIAQSGVVNRLSIMTKKQINDRTIELAQKTSCPINDMFKFVNCLRDKDYSELLEATNMESSMSQDRIDSYQTPYFAVVDGELFHDHPISSLDDKSTEVAQFFKSLDFITGYTSNEGLVLYFIIFPKMQEIFEFNVTEGIPARFICEGMIAPFVELFYKNDTDVKQKMCSYYTTESSKDEQSMRANHLLGDIIFNHPAMEMLSYHTRLGGKSYQYVFSKEKHIEWGFAPLPEWATGSGHGEDLQFMFDMHTVMPSLNETKFTPEEKDLSDKIIQYWTSFAKTGEPYGGEGAIPWKPFDLTSRYYLDLDTPLALRSNLSPKMVEFWSKEIPAIGLERVEKVKRHDEL</sequence>
<dbReference type="PROSITE" id="PS00941">
    <property type="entry name" value="CARBOXYLESTERASE_B_2"/>
    <property type="match status" value="2"/>
</dbReference>
<reference evidence="7" key="1">
    <citation type="submission" date="2021-03" db="EMBL/GenBank/DDBJ databases">
        <authorList>
            <person name="Bekaert M."/>
        </authorList>
    </citation>
    <scope>NUCLEOTIDE SEQUENCE</scope>
</reference>
<feature type="domain" description="Carboxylesterase type B" evidence="6">
    <location>
        <begin position="1797"/>
        <end position="2330"/>
    </location>
</feature>
<dbReference type="SUPFAM" id="SSF56219">
    <property type="entry name" value="DNase I-like"/>
    <property type="match status" value="1"/>
</dbReference>
<dbReference type="InterPro" id="IPR019819">
    <property type="entry name" value="Carboxylesterase_B_CS"/>
</dbReference>
<dbReference type="FunFam" id="3.40.50.1820:FF:000127">
    <property type="entry name" value="Thyroglobulin"/>
    <property type="match status" value="2"/>
</dbReference>
<feature type="region of interest" description="Disordered" evidence="5">
    <location>
        <begin position="1642"/>
        <end position="1709"/>
    </location>
</feature>
<evidence type="ECO:0000313" key="7">
    <source>
        <dbReference type="EMBL" id="CAG2251903.1"/>
    </source>
</evidence>
<comment type="similarity">
    <text evidence="1">Belongs to the type-B carboxylesterase/lipase family.</text>
</comment>
<protein>
    <submittedName>
        <fullName evidence="7">Inactive carboxylesterase 4,Cholinesterase</fullName>
    </submittedName>
</protein>
<dbReference type="InterPro" id="IPR002018">
    <property type="entry name" value="CarbesteraseB"/>
</dbReference>
<dbReference type="Proteomes" id="UP000683360">
    <property type="component" value="Unassembled WGS sequence"/>
</dbReference>
<feature type="compositionally biased region" description="Acidic residues" evidence="5">
    <location>
        <begin position="1661"/>
        <end position="1678"/>
    </location>
</feature>
<dbReference type="Gene3D" id="1.10.287.950">
    <property type="entry name" value="Methyl-accepting chemotaxis protein"/>
    <property type="match status" value="1"/>
</dbReference>
<evidence type="ECO:0000259" key="6">
    <source>
        <dbReference type="Pfam" id="PF00135"/>
    </source>
</evidence>
<keyword evidence="4" id="KW-0175">Coiled coil</keyword>
<dbReference type="Gene3D" id="3.60.10.10">
    <property type="entry name" value="Endonuclease/exonuclease/phosphatase"/>
    <property type="match status" value="1"/>
</dbReference>
<dbReference type="GO" id="GO:0005615">
    <property type="term" value="C:extracellular space"/>
    <property type="evidence" value="ECO:0007669"/>
    <property type="project" value="TreeGrafter"/>
</dbReference>
<dbReference type="InterPro" id="IPR043502">
    <property type="entry name" value="DNA/RNA_pol_sf"/>
</dbReference>
<evidence type="ECO:0000256" key="4">
    <source>
        <dbReference type="SAM" id="Coils"/>
    </source>
</evidence>
<feature type="compositionally biased region" description="Basic residues" evidence="5">
    <location>
        <begin position="1"/>
        <end position="15"/>
    </location>
</feature>
<feature type="region of interest" description="Disordered" evidence="5">
    <location>
        <begin position="1535"/>
        <end position="1627"/>
    </location>
</feature>
<feature type="compositionally biased region" description="Low complexity" evidence="5">
    <location>
        <begin position="1589"/>
        <end position="1601"/>
    </location>
</feature>
<proteinExistence type="inferred from homology"/>
<evidence type="ECO:0000256" key="1">
    <source>
        <dbReference type="ARBA" id="ARBA00005964"/>
    </source>
</evidence>
<evidence type="ECO:0000313" key="8">
    <source>
        <dbReference type="Proteomes" id="UP000683360"/>
    </source>
</evidence>
<feature type="domain" description="Carboxylesterase type B" evidence="6">
    <location>
        <begin position="994"/>
        <end position="1526"/>
    </location>
</feature>
<dbReference type="InterPro" id="IPR019826">
    <property type="entry name" value="Carboxylesterase_B_AS"/>
</dbReference>
<feature type="coiled-coil region" evidence="4">
    <location>
        <begin position="201"/>
        <end position="235"/>
    </location>
</feature>
<dbReference type="GO" id="GO:0006581">
    <property type="term" value="P:acetylcholine catabolic process"/>
    <property type="evidence" value="ECO:0007669"/>
    <property type="project" value="TreeGrafter"/>
</dbReference>
<feature type="compositionally biased region" description="Basic and acidic residues" evidence="5">
    <location>
        <begin position="16"/>
        <end position="27"/>
    </location>
</feature>
<dbReference type="GO" id="GO:0019695">
    <property type="term" value="P:choline metabolic process"/>
    <property type="evidence" value="ECO:0007669"/>
    <property type="project" value="TreeGrafter"/>
</dbReference>
<dbReference type="PANTHER" id="PTHR43918">
    <property type="entry name" value="ACETYLCHOLINESTERASE"/>
    <property type="match status" value="1"/>
</dbReference>
<feature type="compositionally biased region" description="Basic and acidic residues" evidence="5">
    <location>
        <begin position="364"/>
        <end position="376"/>
    </location>
</feature>
<dbReference type="GO" id="GO:0003990">
    <property type="term" value="F:acetylcholinesterase activity"/>
    <property type="evidence" value="ECO:0007669"/>
    <property type="project" value="TreeGrafter"/>
</dbReference>
<dbReference type="OrthoDB" id="408631at2759"/>
<feature type="compositionally biased region" description="Basic and acidic residues" evidence="5">
    <location>
        <begin position="1643"/>
        <end position="1660"/>
    </location>
</feature>
<dbReference type="GO" id="GO:0005886">
    <property type="term" value="C:plasma membrane"/>
    <property type="evidence" value="ECO:0007669"/>
    <property type="project" value="TreeGrafter"/>
</dbReference>
<name>A0A8S3V190_MYTED</name>
<evidence type="ECO:0000256" key="5">
    <source>
        <dbReference type="SAM" id="MobiDB-lite"/>
    </source>
</evidence>
<evidence type="ECO:0000256" key="2">
    <source>
        <dbReference type="ARBA" id="ARBA00022487"/>
    </source>
</evidence>
<dbReference type="PANTHER" id="PTHR43918:SF4">
    <property type="entry name" value="CARBOXYLIC ESTER HYDROLASE"/>
    <property type="match status" value="1"/>
</dbReference>
<dbReference type="InterPro" id="IPR036691">
    <property type="entry name" value="Endo/exonu/phosph_ase_sf"/>
</dbReference>
<dbReference type="EMBL" id="CAJPWZ010003102">
    <property type="protein sequence ID" value="CAG2251903.1"/>
    <property type="molecule type" value="Genomic_DNA"/>
</dbReference>
<keyword evidence="2" id="KW-0719">Serine esterase</keyword>
<gene>
    <name evidence="7" type="ORF">MEDL_63521</name>
</gene>
<dbReference type="InterPro" id="IPR050654">
    <property type="entry name" value="AChE-related_enzymes"/>
</dbReference>
<keyword evidence="3" id="KW-0378">Hydrolase</keyword>
<feature type="compositionally biased region" description="Basic and acidic residues" evidence="5">
    <location>
        <begin position="1535"/>
        <end position="1560"/>
    </location>
</feature>
<dbReference type="SUPFAM" id="SSF53474">
    <property type="entry name" value="alpha/beta-Hydrolases"/>
    <property type="match status" value="2"/>
</dbReference>
<dbReference type="Pfam" id="PF00135">
    <property type="entry name" value="COesterase"/>
    <property type="match status" value="2"/>
</dbReference>
<accession>A0A8S3V190</accession>
<dbReference type="PROSITE" id="PS00122">
    <property type="entry name" value="CARBOXYLESTERASE_B_1"/>
    <property type="match status" value="2"/>
</dbReference>
<feature type="region of interest" description="Disordered" evidence="5">
    <location>
        <begin position="358"/>
        <end position="394"/>
    </location>
</feature>
<keyword evidence="8" id="KW-1185">Reference proteome</keyword>
<dbReference type="Gene3D" id="3.40.50.1820">
    <property type="entry name" value="alpha/beta hydrolase"/>
    <property type="match status" value="2"/>
</dbReference>
<feature type="compositionally biased region" description="Basic and acidic residues" evidence="5">
    <location>
        <begin position="1694"/>
        <end position="1705"/>
    </location>
</feature>
<dbReference type="Gene3D" id="3.10.10.10">
    <property type="entry name" value="HIV Type 1 Reverse Transcriptase, subunit A, domain 1"/>
    <property type="match status" value="1"/>
</dbReference>